<feature type="domain" description="CRAL-TRIO" evidence="1">
    <location>
        <begin position="329"/>
        <end position="508"/>
    </location>
</feature>
<dbReference type="InterPro" id="IPR036273">
    <property type="entry name" value="CRAL/TRIO_N_dom_sf"/>
</dbReference>
<dbReference type="GO" id="GO:0005737">
    <property type="term" value="C:cytoplasm"/>
    <property type="evidence" value="ECO:0007669"/>
    <property type="project" value="TreeGrafter"/>
</dbReference>
<dbReference type="InterPro" id="IPR001251">
    <property type="entry name" value="CRAL-TRIO_dom"/>
</dbReference>
<gene>
    <name evidence="3" type="ORF">M513_01341</name>
</gene>
<dbReference type="Gene3D" id="2.60.120.680">
    <property type="entry name" value="GOLD domain"/>
    <property type="match status" value="1"/>
</dbReference>
<sequence>MVQTYQSPVRVYKYPFELVMAAYEKRFPTCPMMPILVGSEIVNEYVSPDGSIKVTERKCKLRVDAPYILRKITGVEHVFFSQKNTLDKRNRTLTIEVQNISFANRIFMTESCRYYVHPENKEWTSYEQRACLDAKSFYGFESVVEKIAVKHYAENVQKGKEILETHIMELRSEGIEHIPPFVCEGAEALSFASEAPCAASKKDELQPTLVPKDSIGKSEHRSWKRGSSRKHMLSNLRSLHEMDSAKGKLESEYIQRFLGQLTALEESRLVELRNSLVNANTGKIPNDAHLLRFLRAADFDVDRGQEMVVKSMMWRKQHNVDRILSTYNKPVVFVDYFPGFWHNYDLEGRPLYIFRLGQLDFKGLLRAVGEEGIMKHVLNFCEEGLRRTEEATKIFGKPIRQACLGAWTLLVDLDGMSIRHLWRPAIRTLLDIIEIVQENYPETMGSMLIVRAPRVFPILWTLVSPFINEKTANKFMIYGGSDYANCLCQYMEQKWIPDFLGGPCPVNIPGGLIPESLYRHEYSTAFRHGLEQVYNTAYVYKGYPFEAFVPVVDPGSVLTWDFDVIKGVCTFCILFTERIIITDAANPSSAGSGGHSRSSAGLISIGAVTPNQPVLADRSLVLGVDLIVLSNEHCDEGDSVQGSHVCSKKGTYILQWRSTEMPSSGQLSFDFALPLSNKCKVVYHHELLSSESYNDLVVSLESCRSSFSSLNLRTNSQPGLSIDKSLDLPEQADANCVLPWGRMCRLQYSKLLAPDIHLFLVRGSVQLI</sequence>
<organism evidence="3 4">
    <name type="scientific">Trichuris suis</name>
    <name type="common">pig whipworm</name>
    <dbReference type="NCBI Taxonomy" id="68888"/>
    <lineage>
        <taxon>Eukaryota</taxon>
        <taxon>Metazoa</taxon>
        <taxon>Ecdysozoa</taxon>
        <taxon>Nematoda</taxon>
        <taxon>Enoplea</taxon>
        <taxon>Dorylaimia</taxon>
        <taxon>Trichinellida</taxon>
        <taxon>Trichuridae</taxon>
        <taxon>Trichuris</taxon>
    </lineage>
</organism>
<dbReference type="InterPro" id="IPR036598">
    <property type="entry name" value="GOLD_dom_sf"/>
</dbReference>
<dbReference type="SUPFAM" id="SSF101576">
    <property type="entry name" value="Supernatant protein factor (SPF), C-terminal domain"/>
    <property type="match status" value="1"/>
</dbReference>
<dbReference type="Proteomes" id="UP000030764">
    <property type="component" value="Unassembled WGS sequence"/>
</dbReference>
<dbReference type="InterPro" id="IPR006797">
    <property type="entry name" value="PRELI/MSF1_dom"/>
</dbReference>
<dbReference type="Pfam" id="PF00650">
    <property type="entry name" value="CRAL_TRIO"/>
    <property type="match status" value="1"/>
</dbReference>
<dbReference type="PROSITE" id="PS50191">
    <property type="entry name" value="CRAL_TRIO"/>
    <property type="match status" value="1"/>
</dbReference>
<dbReference type="PANTHER" id="PTHR23324:SF66">
    <property type="entry name" value="PROTEIN REAL-TIME"/>
    <property type="match status" value="1"/>
</dbReference>
<feature type="domain" description="PRELI/MSF1" evidence="2">
    <location>
        <begin position="2"/>
        <end position="175"/>
    </location>
</feature>
<dbReference type="InterPro" id="IPR011074">
    <property type="entry name" value="CRAL/TRIO_N_dom"/>
</dbReference>
<dbReference type="PANTHER" id="PTHR23324">
    <property type="entry name" value="SEC14 RELATED PROTEIN"/>
    <property type="match status" value="1"/>
</dbReference>
<protein>
    <recommendedName>
        <fullName evidence="5">CRAL-TRIO domain-containing protein</fullName>
    </recommendedName>
</protein>
<dbReference type="InterPro" id="IPR051064">
    <property type="entry name" value="SEC14/CRAL-TRIO_domain"/>
</dbReference>
<dbReference type="Gene3D" id="3.40.525.10">
    <property type="entry name" value="CRAL-TRIO lipid binding domain"/>
    <property type="match status" value="1"/>
</dbReference>
<dbReference type="SUPFAM" id="SSF52087">
    <property type="entry name" value="CRAL/TRIO domain"/>
    <property type="match status" value="1"/>
</dbReference>
<dbReference type="AlphaFoldDB" id="A0A085MKC5"/>
<evidence type="ECO:0008006" key="5">
    <source>
        <dbReference type="Google" id="ProtNLM"/>
    </source>
</evidence>
<dbReference type="EMBL" id="KL363187">
    <property type="protein sequence ID" value="KFD57671.1"/>
    <property type="molecule type" value="Genomic_DNA"/>
</dbReference>
<dbReference type="InterPro" id="IPR036865">
    <property type="entry name" value="CRAL-TRIO_dom_sf"/>
</dbReference>
<keyword evidence="4" id="KW-1185">Reference proteome</keyword>
<evidence type="ECO:0000259" key="2">
    <source>
        <dbReference type="PROSITE" id="PS50904"/>
    </source>
</evidence>
<dbReference type="Pfam" id="PF04707">
    <property type="entry name" value="PRELI"/>
    <property type="match status" value="1"/>
</dbReference>
<dbReference type="SMART" id="SM01100">
    <property type="entry name" value="CRAL_TRIO_N"/>
    <property type="match status" value="1"/>
</dbReference>
<proteinExistence type="predicted"/>
<evidence type="ECO:0000259" key="1">
    <source>
        <dbReference type="PROSITE" id="PS50191"/>
    </source>
</evidence>
<name>A0A085MKC5_9BILA</name>
<reference evidence="3 4" key="1">
    <citation type="journal article" date="2014" name="Nat. Genet.">
        <title>Genome and transcriptome of the porcine whipworm Trichuris suis.</title>
        <authorList>
            <person name="Jex A.R."/>
            <person name="Nejsum P."/>
            <person name="Schwarz E.M."/>
            <person name="Hu L."/>
            <person name="Young N.D."/>
            <person name="Hall R.S."/>
            <person name="Korhonen P.K."/>
            <person name="Liao S."/>
            <person name="Thamsborg S."/>
            <person name="Xia J."/>
            <person name="Xu P."/>
            <person name="Wang S."/>
            <person name="Scheerlinck J.P."/>
            <person name="Hofmann A."/>
            <person name="Sternberg P.W."/>
            <person name="Wang J."/>
            <person name="Gasser R.B."/>
        </authorList>
    </citation>
    <scope>NUCLEOTIDE SEQUENCE [LARGE SCALE GENOMIC DNA]</scope>
    <source>
        <strain evidence="3">DCEP-RM93M</strain>
    </source>
</reference>
<evidence type="ECO:0000313" key="4">
    <source>
        <dbReference type="Proteomes" id="UP000030764"/>
    </source>
</evidence>
<accession>A0A085MKC5</accession>
<dbReference type="SMART" id="SM00516">
    <property type="entry name" value="SEC14"/>
    <property type="match status" value="1"/>
</dbReference>
<dbReference type="PROSITE" id="PS50904">
    <property type="entry name" value="PRELI_MSF1"/>
    <property type="match status" value="1"/>
</dbReference>
<evidence type="ECO:0000313" key="3">
    <source>
        <dbReference type="EMBL" id="KFD57671.1"/>
    </source>
</evidence>
<dbReference type="SUPFAM" id="SSF46938">
    <property type="entry name" value="CRAL/TRIO N-terminal domain"/>
    <property type="match status" value="1"/>
</dbReference>
<dbReference type="CDD" id="cd00170">
    <property type="entry name" value="SEC14"/>
    <property type="match status" value="1"/>
</dbReference>